<organism evidence="2 3">
    <name type="scientific">Blastopirellula sediminis</name>
    <dbReference type="NCBI Taxonomy" id="2894196"/>
    <lineage>
        <taxon>Bacteria</taxon>
        <taxon>Pseudomonadati</taxon>
        <taxon>Planctomycetota</taxon>
        <taxon>Planctomycetia</taxon>
        <taxon>Pirellulales</taxon>
        <taxon>Pirellulaceae</taxon>
        <taxon>Blastopirellula</taxon>
    </lineage>
</organism>
<feature type="transmembrane region" description="Helical" evidence="1">
    <location>
        <begin position="43"/>
        <end position="68"/>
    </location>
</feature>
<dbReference type="RefSeq" id="WP_230222979.1">
    <property type="nucleotide sequence ID" value="NZ_JAJKFT010000010.1"/>
</dbReference>
<keyword evidence="1" id="KW-0472">Membrane</keyword>
<reference evidence="2" key="1">
    <citation type="submission" date="2021-11" db="EMBL/GenBank/DDBJ databases">
        <title>Genome sequence.</title>
        <authorList>
            <person name="Sun Q."/>
        </authorList>
    </citation>
    <scope>NUCLEOTIDE SEQUENCE</scope>
    <source>
        <strain evidence="2">JC732</strain>
    </source>
</reference>
<gene>
    <name evidence="2" type="ORF">LOC68_22680</name>
</gene>
<evidence type="ECO:0000313" key="2">
    <source>
        <dbReference type="EMBL" id="MCC9631208.1"/>
    </source>
</evidence>
<dbReference type="EMBL" id="JAJKFT010000010">
    <property type="protein sequence ID" value="MCC9631208.1"/>
    <property type="molecule type" value="Genomic_DNA"/>
</dbReference>
<feature type="transmembrane region" description="Helical" evidence="1">
    <location>
        <begin position="12"/>
        <end position="37"/>
    </location>
</feature>
<feature type="transmembrane region" description="Helical" evidence="1">
    <location>
        <begin position="98"/>
        <end position="115"/>
    </location>
</feature>
<dbReference type="Proteomes" id="UP001139103">
    <property type="component" value="Unassembled WGS sequence"/>
</dbReference>
<accession>A0A9X1MPY9</accession>
<evidence type="ECO:0000313" key="3">
    <source>
        <dbReference type="Proteomes" id="UP001139103"/>
    </source>
</evidence>
<dbReference type="AlphaFoldDB" id="A0A9X1MPY9"/>
<name>A0A9X1MPY9_9BACT</name>
<keyword evidence="1" id="KW-0812">Transmembrane</keyword>
<keyword evidence="3" id="KW-1185">Reference proteome</keyword>
<comment type="caution">
    <text evidence="2">The sequence shown here is derived from an EMBL/GenBank/DDBJ whole genome shotgun (WGS) entry which is preliminary data.</text>
</comment>
<keyword evidence="1" id="KW-1133">Transmembrane helix</keyword>
<feature type="transmembrane region" description="Helical" evidence="1">
    <location>
        <begin position="127"/>
        <end position="149"/>
    </location>
</feature>
<sequence length="241" mass="26659">MKPEVSERQERFQFGIWHLILATAIAAVIATATAPLLREFNLVQWLTLGCSAAGVAFGVLSFAAIVLVPRYQASINGGPLLFEFPAHASRETVRDMKVSAALAWSTLLLYVLYFFSLDRAADARHSLIEFVSPLFLTMVIALSFCNALFAARRPQLREYGVLIGTVFTPWEKVDTCYWSRTSPDQLRIGGPLVADVTVSANHCTQVENILQRKINSYIVAEPVASPNLNAGERFREGNVQP</sequence>
<evidence type="ECO:0000256" key="1">
    <source>
        <dbReference type="SAM" id="Phobius"/>
    </source>
</evidence>
<proteinExistence type="predicted"/>
<protein>
    <submittedName>
        <fullName evidence="2">Uncharacterized protein</fullName>
    </submittedName>
</protein>